<keyword evidence="2" id="KW-1185">Reference proteome</keyword>
<dbReference type="GO" id="GO:0016787">
    <property type="term" value="F:hydrolase activity"/>
    <property type="evidence" value="ECO:0007669"/>
    <property type="project" value="UniProtKB-KW"/>
</dbReference>
<name>A0ABQ6M0V8_9GAMM</name>
<dbReference type="PANTHER" id="PTHR48098:SF1">
    <property type="entry name" value="DIACYLGLYCEROL ACYLTRANSFERASE_MYCOLYLTRANSFERASE AG85A"/>
    <property type="match status" value="1"/>
</dbReference>
<gene>
    <name evidence="1" type="ORF">MNKW57_23050</name>
</gene>
<evidence type="ECO:0000313" key="2">
    <source>
        <dbReference type="Proteomes" id="UP001224392"/>
    </source>
</evidence>
<sequence length="265" mass="29194">MLLALLASATSAAYEVREVTIPSKGMARAHQATVVLSDSYAESGQRYPVTYALHGWSGAHSNWTDKTAIEQQADRLQMILVMPDGAYDKWYVDSPVQRDFRYRTYIGREVVDFIDSHFRTIAAKGQRAITGLSMGGFGALNIALNTPDTFGAVGSISGAVGPRGHSSKFGLTDVFGDPQKNAAFWDRKTIANNAAALKASGMAITLDCGSDDFLIEANRQLHRTLLQAGVRHDYTERPGGHSWPYWDNAIDYQLLFFSRFFDGNK</sequence>
<organism evidence="1 2">
    <name type="scientific">Biformimicrobium ophioploci</name>
    <dbReference type="NCBI Taxonomy" id="3036711"/>
    <lineage>
        <taxon>Bacteria</taxon>
        <taxon>Pseudomonadati</taxon>
        <taxon>Pseudomonadota</taxon>
        <taxon>Gammaproteobacteria</taxon>
        <taxon>Cellvibrionales</taxon>
        <taxon>Microbulbiferaceae</taxon>
        <taxon>Biformimicrobium</taxon>
    </lineage>
</organism>
<dbReference type="InterPro" id="IPR029058">
    <property type="entry name" value="AB_hydrolase_fold"/>
</dbReference>
<evidence type="ECO:0000313" key="1">
    <source>
        <dbReference type="EMBL" id="GMG87984.1"/>
    </source>
</evidence>
<dbReference type="InterPro" id="IPR050583">
    <property type="entry name" value="Mycobacterial_A85_antigen"/>
</dbReference>
<protein>
    <submittedName>
        <fullName evidence="1">Alpha/beta hydrolase family protein</fullName>
    </submittedName>
</protein>
<reference evidence="1 2" key="1">
    <citation type="submission" date="2023-04" db="EMBL/GenBank/DDBJ databases">
        <title>Marinobulbifer ophiurae gen. nov., sp. Nov., isolate from tissue of brittle star Ophioplocus japonicus.</title>
        <authorList>
            <person name="Kawano K."/>
            <person name="Sawayama S."/>
            <person name="Nakagawa S."/>
        </authorList>
    </citation>
    <scope>NUCLEOTIDE SEQUENCE [LARGE SCALE GENOMIC DNA]</scope>
    <source>
        <strain evidence="1 2">NKW57</strain>
    </source>
</reference>
<comment type="caution">
    <text evidence="1">The sequence shown here is derived from an EMBL/GenBank/DDBJ whole genome shotgun (WGS) entry which is preliminary data.</text>
</comment>
<dbReference type="EMBL" id="BSYJ01000004">
    <property type="protein sequence ID" value="GMG87984.1"/>
    <property type="molecule type" value="Genomic_DNA"/>
</dbReference>
<dbReference type="Pfam" id="PF00756">
    <property type="entry name" value="Esterase"/>
    <property type="match status" value="1"/>
</dbReference>
<dbReference type="PANTHER" id="PTHR48098">
    <property type="entry name" value="ENTEROCHELIN ESTERASE-RELATED"/>
    <property type="match status" value="1"/>
</dbReference>
<dbReference type="SUPFAM" id="SSF53474">
    <property type="entry name" value="alpha/beta-Hydrolases"/>
    <property type="match status" value="1"/>
</dbReference>
<dbReference type="InterPro" id="IPR000801">
    <property type="entry name" value="Esterase-like"/>
</dbReference>
<accession>A0ABQ6M0V8</accession>
<dbReference type="Gene3D" id="3.40.50.1820">
    <property type="entry name" value="alpha/beta hydrolase"/>
    <property type="match status" value="1"/>
</dbReference>
<dbReference type="Proteomes" id="UP001224392">
    <property type="component" value="Unassembled WGS sequence"/>
</dbReference>
<keyword evidence="1" id="KW-0378">Hydrolase</keyword>
<proteinExistence type="predicted"/>